<dbReference type="Proteomes" id="UP000182306">
    <property type="component" value="Chromosome"/>
</dbReference>
<dbReference type="KEGG" id="same:SAMCFNEI73_Ch2045"/>
<evidence type="ECO:0000256" key="1">
    <source>
        <dbReference type="ARBA" id="ARBA00023012"/>
    </source>
</evidence>
<gene>
    <name evidence="2" type="ORF">SAMCFNEI73_Ch2045</name>
</gene>
<dbReference type="Pfam" id="PF01627">
    <property type="entry name" value="Hpt"/>
    <property type="match status" value="1"/>
</dbReference>
<proteinExistence type="predicted"/>
<keyword evidence="1" id="KW-0902">Two-component regulatory system</keyword>
<dbReference type="EMBL" id="CP013107">
    <property type="protein sequence ID" value="APG91331.1"/>
    <property type="molecule type" value="Genomic_DNA"/>
</dbReference>
<organism evidence="2 3">
    <name type="scientific">Sinorhizobium americanum</name>
    <dbReference type="NCBI Taxonomy" id="194963"/>
    <lineage>
        <taxon>Bacteria</taxon>
        <taxon>Pseudomonadati</taxon>
        <taxon>Pseudomonadota</taxon>
        <taxon>Alphaproteobacteria</taxon>
        <taxon>Hyphomicrobiales</taxon>
        <taxon>Rhizobiaceae</taxon>
        <taxon>Sinorhizobium/Ensifer group</taxon>
        <taxon>Sinorhizobium</taxon>
    </lineage>
</organism>
<dbReference type="GO" id="GO:0004672">
    <property type="term" value="F:protein kinase activity"/>
    <property type="evidence" value="ECO:0007669"/>
    <property type="project" value="UniProtKB-ARBA"/>
</dbReference>
<dbReference type="AlphaFoldDB" id="A0A1L3LMM0"/>
<dbReference type="GO" id="GO:0000160">
    <property type="term" value="P:phosphorelay signal transduction system"/>
    <property type="evidence" value="ECO:0007669"/>
    <property type="project" value="UniProtKB-KW"/>
</dbReference>
<sequence>MSALKVAFETPDNPANASPPGKPPIDFVHLSGQTMGNKSLEIEVLQLFARQARQTMAEINDADADACGQSAHRLKGAALAVGAMRVARAATAIEQRPADWTLRAALGAAVLEAELFILRLCR</sequence>
<dbReference type="STRING" id="194963.SAMCFNEI73_Ch2045"/>
<dbReference type="InterPro" id="IPR036641">
    <property type="entry name" value="HPT_dom_sf"/>
</dbReference>
<keyword evidence="3" id="KW-1185">Reference proteome</keyword>
<name>A0A1L3LMM0_9HYPH</name>
<reference evidence="2 3" key="1">
    <citation type="submission" date="2015-10" db="EMBL/GenBank/DDBJ databases">
        <title>Genomic differences between typical nodule nitrogen-fixing rhizobial strains and those coming from bean seeds.</title>
        <authorList>
            <person name="Peralta H."/>
            <person name="Aguilar-Vera A."/>
            <person name="Diaz R."/>
            <person name="Mora Y."/>
            <person name="Martinez-Batallar G."/>
            <person name="Salazar E."/>
            <person name="Vargas-Lagunas C."/>
            <person name="Encarnacion S."/>
            <person name="Girard L."/>
            <person name="Mora J."/>
        </authorList>
    </citation>
    <scope>NUCLEOTIDE SEQUENCE [LARGE SCALE GENOMIC DNA]</scope>
    <source>
        <strain evidence="2 3">CFNEI 73</strain>
    </source>
</reference>
<evidence type="ECO:0000313" key="2">
    <source>
        <dbReference type="EMBL" id="APG91331.1"/>
    </source>
</evidence>
<evidence type="ECO:0000313" key="3">
    <source>
        <dbReference type="Proteomes" id="UP000182306"/>
    </source>
</evidence>
<accession>A0A1L3LMM0</accession>
<protein>
    <submittedName>
        <fullName evidence="2">Uncharacterized protein</fullName>
    </submittedName>
</protein>
<dbReference type="SUPFAM" id="SSF47226">
    <property type="entry name" value="Histidine-containing phosphotransfer domain, HPT domain"/>
    <property type="match status" value="1"/>
</dbReference>
<dbReference type="RefSeq" id="WP_064251787.1">
    <property type="nucleotide sequence ID" value="NZ_CP013107.1"/>
</dbReference>
<dbReference type="OrthoDB" id="8454588at2"/>
<dbReference type="Gene3D" id="1.20.120.160">
    <property type="entry name" value="HPT domain"/>
    <property type="match status" value="1"/>
</dbReference>
<dbReference type="InterPro" id="IPR008207">
    <property type="entry name" value="Sig_transdc_His_kin_Hpt_dom"/>
</dbReference>